<reference evidence="10 11" key="1">
    <citation type="journal article" date="2014" name="Genome Announc.">
        <title>Trypanosoma cruzi Clone Dm28c Draft Genome Sequence.</title>
        <authorList>
            <person name="Grisard E.C."/>
            <person name="Teixeira S.M."/>
            <person name="de Almeida L.G."/>
            <person name="Stoco P.H."/>
            <person name="Gerber A.L."/>
            <person name="Talavera-Lopez C."/>
            <person name="Lima O.C."/>
            <person name="Andersson B."/>
            <person name="de Vasconcelos A.T."/>
        </authorList>
    </citation>
    <scope>NUCLEOTIDE SEQUENCE [LARGE SCALE GENOMIC DNA]</scope>
    <source>
        <strain evidence="10 11">Dm28c</strain>
    </source>
</reference>
<proteinExistence type="inferred from homology"/>
<dbReference type="InterPro" id="IPR003154">
    <property type="entry name" value="S1/P1nuclease"/>
</dbReference>
<dbReference type="PANTHER" id="PTHR33146:SF10">
    <property type="entry name" value="STRAND-SPECIFIC NUCLEASE, PUTATIVE-RELATED"/>
    <property type="match status" value="1"/>
</dbReference>
<feature type="chain" id="PRO_5004731277" evidence="9">
    <location>
        <begin position="18"/>
        <end position="388"/>
    </location>
</feature>
<evidence type="ECO:0000313" key="10">
    <source>
        <dbReference type="EMBL" id="ESS69740.1"/>
    </source>
</evidence>
<feature type="region of interest" description="Disordered" evidence="8">
    <location>
        <begin position="15"/>
        <end position="56"/>
    </location>
</feature>
<sequence length="388" mass="44589">MSLPLLLALLCGRGTRSSNTVPQKRREEQQQQQIIKSQRKKNREEERKRKEKKIPMPTKYPNSMMLFTVLICFWICSLSADAWWCNGHMLVNEIARRRLHPEVALIVEEAAVNLSASGPFPNTTDFVESGCWADDIKKLGLFVMEDWHYIDTPYNPHNINIKKNSVNTENLKTVIESLKRTLRRQDSLPYIMSFAIVNIAHFLGDIHQPLHAVELFSPEYPHGDRGGNAETVIVHGKMMALHSLWDSICQGDVKNPRRPLDRWHYAKLREFADRLEDTYKFPAEVKNERNTTLMAMESYDIAVQVAYPGVVDGAKISDEYLEKCRAAAESRVVLAGYRLANVLNQLLYKTQKRKFLEAKSARLCGFYSLLRSVFVDRQLESLFGCING</sequence>
<evidence type="ECO:0000256" key="6">
    <source>
        <dbReference type="ARBA" id="ARBA00023157"/>
    </source>
</evidence>
<evidence type="ECO:0000256" key="2">
    <source>
        <dbReference type="ARBA" id="ARBA00022722"/>
    </source>
</evidence>
<comment type="caution">
    <text evidence="10">The sequence shown here is derived from an EMBL/GenBank/DDBJ whole genome shotgun (WGS) entry which is preliminary data.</text>
</comment>
<dbReference type="FunFam" id="1.10.575.10:FF:000003">
    <property type="entry name" value="Single strand-specific nuclease, putative"/>
    <property type="match status" value="1"/>
</dbReference>
<dbReference type="VEuPathDB" id="TriTrypDB:TCDM_01445"/>
<dbReference type="CDD" id="cd11010">
    <property type="entry name" value="S1-P1_nuclease"/>
    <property type="match status" value="1"/>
</dbReference>
<evidence type="ECO:0000256" key="8">
    <source>
        <dbReference type="SAM" id="MobiDB-lite"/>
    </source>
</evidence>
<dbReference type="GO" id="GO:0006308">
    <property type="term" value="P:DNA catabolic process"/>
    <property type="evidence" value="ECO:0007669"/>
    <property type="project" value="InterPro"/>
</dbReference>
<keyword evidence="3" id="KW-0479">Metal-binding</keyword>
<comment type="similarity">
    <text evidence="1">Belongs to the nuclease type I family.</text>
</comment>
<dbReference type="GO" id="GO:0004519">
    <property type="term" value="F:endonuclease activity"/>
    <property type="evidence" value="ECO:0007669"/>
    <property type="project" value="UniProtKB-KW"/>
</dbReference>
<evidence type="ECO:0000256" key="4">
    <source>
        <dbReference type="ARBA" id="ARBA00022759"/>
    </source>
</evidence>
<accession>V5B8Z9</accession>
<dbReference type="GO" id="GO:0016788">
    <property type="term" value="F:hydrolase activity, acting on ester bonds"/>
    <property type="evidence" value="ECO:0007669"/>
    <property type="project" value="InterPro"/>
</dbReference>
<protein>
    <submittedName>
        <fullName evidence="10">p1/s1 nuclease</fullName>
    </submittedName>
</protein>
<dbReference type="SUPFAM" id="SSF48537">
    <property type="entry name" value="Phospholipase C/P1 nuclease"/>
    <property type="match status" value="1"/>
</dbReference>
<dbReference type="Proteomes" id="UP000017861">
    <property type="component" value="Unassembled WGS sequence"/>
</dbReference>
<keyword evidence="4" id="KW-0255">Endonuclease</keyword>
<keyword evidence="7" id="KW-0325">Glycoprotein</keyword>
<dbReference type="InterPro" id="IPR008947">
    <property type="entry name" value="PLipase_C/P1_nuclease_dom_sf"/>
</dbReference>
<evidence type="ECO:0000256" key="9">
    <source>
        <dbReference type="SAM" id="SignalP"/>
    </source>
</evidence>
<dbReference type="GO" id="GO:0003676">
    <property type="term" value="F:nucleic acid binding"/>
    <property type="evidence" value="ECO:0007669"/>
    <property type="project" value="InterPro"/>
</dbReference>
<dbReference type="EMBL" id="AYLP01000009">
    <property type="protein sequence ID" value="ESS69740.1"/>
    <property type="molecule type" value="Genomic_DNA"/>
</dbReference>
<dbReference type="AlphaFoldDB" id="V5B8Z9"/>
<evidence type="ECO:0000256" key="7">
    <source>
        <dbReference type="ARBA" id="ARBA00023180"/>
    </source>
</evidence>
<evidence type="ECO:0000256" key="5">
    <source>
        <dbReference type="ARBA" id="ARBA00022801"/>
    </source>
</evidence>
<dbReference type="Gene3D" id="1.10.575.10">
    <property type="entry name" value="P1 Nuclease"/>
    <property type="match status" value="1"/>
</dbReference>
<feature type="signal peptide" evidence="9">
    <location>
        <begin position="1"/>
        <end position="17"/>
    </location>
</feature>
<keyword evidence="6" id="KW-1015">Disulfide bond</keyword>
<dbReference type="GO" id="GO:0046872">
    <property type="term" value="F:metal ion binding"/>
    <property type="evidence" value="ECO:0007669"/>
    <property type="project" value="UniProtKB-KW"/>
</dbReference>
<keyword evidence="9" id="KW-0732">Signal</keyword>
<keyword evidence="5" id="KW-0378">Hydrolase</keyword>
<organism evidence="10 11">
    <name type="scientific">Trypanosoma cruzi Dm28c</name>
    <dbReference type="NCBI Taxonomy" id="1416333"/>
    <lineage>
        <taxon>Eukaryota</taxon>
        <taxon>Discoba</taxon>
        <taxon>Euglenozoa</taxon>
        <taxon>Kinetoplastea</taxon>
        <taxon>Metakinetoplastina</taxon>
        <taxon>Trypanosomatida</taxon>
        <taxon>Trypanosomatidae</taxon>
        <taxon>Trypanosoma</taxon>
        <taxon>Schizotrypanum</taxon>
    </lineage>
</organism>
<dbReference type="PANTHER" id="PTHR33146">
    <property type="entry name" value="ENDONUCLEASE 4"/>
    <property type="match status" value="1"/>
</dbReference>
<dbReference type="OrthoDB" id="441446at2759"/>
<name>V5B8Z9_TRYCR</name>
<evidence type="ECO:0000256" key="3">
    <source>
        <dbReference type="ARBA" id="ARBA00022723"/>
    </source>
</evidence>
<evidence type="ECO:0000256" key="1">
    <source>
        <dbReference type="ARBA" id="ARBA00009547"/>
    </source>
</evidence>
<evidence type="ECO:0000313" key="11">
    <source>
        <dbReference type="Proteomes" id="UP000017861"/>
    </source>
</evidence>
<dbReference type="Pfam" id="PF02265">
    <property type="entry name" value="S1-P1_nuclease"/>
    <property type="match status" value="1"/>
</dbReference>
<gene>
    <name evidence="10" type="ORF">TCDM_01445</name>
</gene>
<keyword evidence="2" id="KW-0540">Nuclease</keyword>